<organism evidence="4 5">
    <name type="scientific">Thalassospira xiamenensis M-5 = DSM 17429</name>
    <dbReference type="NCBI Taxonomy" id="1123366"/>
    <lineage>
        <taxon>Bacteria</taxon>
        <taxon>Pseudomonadati</taxon>
        <taxon>Pseudomonadota</taxon>
        <taxon>Alphaproteobacteria</taxon>
        <taxon>Rhodospirillales</taxon>
        <taxon>Thalassospiraceae</taxon>
        <taxon>Thalassospira</taxon>
    </lineage>
</organism>
<dbReference type="GeneID" id="31929961"/>
<sequence>MSKPQPKQKPCTLMVIAGVHKSDNGQVVMPGEVIEMHFPNGKYFNLLTSKLLIALLDLAGPAVVEDRAHVARIEALNWSHKDAGTIERAIRELQQTTVELTTTDGKEFVTKSGPILAHVERRHQASTREITVEFSKTFREVIDRSNYWGTLQKTSAMKMESKYALALYSFASLHANRWSPYTDWKIEDLRKRMMGDAKTLGRWQDFKRRALEPAIEEVNHLTDVHIRYEPLPLRPDGKRRRVDAVRMYVRRKTEEEMAEVKSELENGRQGRSRRRINQHERDMQRSLDFSVAVDKSLSEPLRRTLLR</sequence>
<dbReference type="Pfam" id="PF01051">
    <property type="entry name" value="Rep3_N"/>
    <property type="match status" value="1"/>
</dbReference>
<feature type="domain" description="Initiator Rep protein WH1" evidence="3">
    <location>
        <begin position="75"/>
        <end position="170"/>
    </location>
</feature>
<gene>
    <name evidence="4" type="ORF">TH3_21613</name>
</gene>
<keyword evidence="4" id="KW-0614">Plasmid</keyword>
<evidence type="ECO:0000256" key="1">
    <source>
        <dbReference type="ARBA" id="ARBA00038283"/>
    </source>
</evidence>
<accession>A0AB72UK06</accession>
<dbReference type="GO" id="GO:0006270">
    <property type="term" value="P:DNA replication initiation"/>
    <property type="evidence" value="ECO:0007669"/>
    <property type="project" value="InterPro"/>
</dbReference>
<protein>
    <submittedName>
        <fullName evidence="4">Initiator RepB protein</fullName>
    </submittedName>
</protein>
<dbReference type="EMBL" id="CP004389">
    <property type="protein sequence ID" value="AJD54395.1"/>
    <property type="molecule type" value="Genomic_DNA"/>
</dbReference>
<geneLocation type="plasmid" evidence="5"/>
<proteinExistence type="inferred from homology"/>
<dbReference type="SUPFAM" id="SSF46785">
    <property type="entry name" value="Winged helix' DNA-binding domain"/>
    <property type="match status" value="1"/>
</dbReference>
<dbReference type="InterPro" id="IPR036390">
    <property type="entry name" value="WH_DNA-bd_sf"/>
</dbReference>
<name>A0AB72UK06_9PROT</name>
<evidence type="ECO:0000259" key="3">
    <source>
        <dbReference type="Pfam" id="PF01051"/>
    </source>
</evidence>
<evidence type="ECO:0000256" key="2">
    <source>
        <dbReference type="SAM" id="MobiDB-lite"/>
    </source>
</evidence>
<reference evidence="4 5" key="1">
    <citation type="journal article" date="2012" name="J. Bacteriol.">
        <title>Genome sequence of Thalassospira xiamenensis type strain M-5.</title>
        <authorList>
            <person name="Lai Q."/>
            <person name="Shao Z."/>
        </authorList>
    </citation>
    <scope>NUCLEOTIDE SEQUENCE [LARGE SCALE GENOMIC DNA]</scope>
    <source>
        <strain evidence="4 5">M-5</strain>
    </source>
</reference>
<dbReference type="Proteomes" id="UP000007127">
    <property type="component" value="Plasmid"/>
</dbReference>
<evidence type="ECO:0000313" key="5">
    <source>
        <dbReference type="Proteomes" id="UP000007127"/>
    </source>
</evidence>
<comment type="similarity">
    <text evidence="1">Belongs to the initiator RepB protein family.</text>
</comment>
<dbReference type="GO" id="GO:0003887">
    <property type="term" value="F:DNA-directed DNA polymerase activity"/>
    <property type="evidence" value="ECO:0007669"/>
    <property type="project" value="InterPro"/>
</dbReference>
<dbReference type="RefSeq" id="WP_007090993.1">
    <property type="nucleotide sequence ID" value="NZ_CP004389.1"/>
</dbReference>
<dbReference type="InterPro" id="IPR000525">
    <property type="entry name" value="Initiator_Rep_WH1"/>
</dbReference>
<dbReference type="KEGG" id="txi:TH3_21613"/>
<evidence type="ECO:0000313" key="4">
    <source>
        <dbReference type="EMBL" id="AJD54395.1"/>
    </source>
</evidence>
<feature type="region of interest" description="Disordered" evidence="2">
    <location>
        <begin position="259"/>
        <end position="281"/>
    </location>
</feature>
<dbReference type="Gene3D" id="1.10.10.10">
    <property type="entry name" value="Winged helix-like DNA-binding domain superfamily/Winged helix DNA-binding domain"/>
    <property type="match status" value="1"/>
</dbReference>
<dbReference type="InterPro" id="IPR036388">
    <property type="entry name" value="WH-like_DNA-bd_sf"/>
</dbReference>
<dbReference type="AlphaFoldDB" id="A0AB72UK06"/>
<dbReference type="Pfam" id="PF21205">
    <property type="entry name" value="Rep3_C"/>
    <property type="match status" value="1"/>
</dbReference>
<feature type="compositionally biased region" description="Basic and acidic residues" evidence="2">
    <location>
        <begin position="259"/>
        <end position="268"/>
    </location>
</feature>